<dbReference type="EMBL" id="AOME01000079">
    <property type="protein sequence ID" value="EMA49236.1"/>
    <property type="molecule type" value="Genomic_DNA"/>
</dbReference>
<feature type="region of interest" description="Disordered" evidence="1">
    <location>
        <begin position="1"/>
        <end position="40"/>
    </location>
</feature>
<feature type="compositionally biased region" description="Polar residues" evidence="1">
    <location>
        <begin position="1"/>
        <end position="19"/>
    </location>
</feature>
<evidence type="ECO:0000313" key="2">
    <source>
        <dbReference type="EMBL" id="EMA49236.1"/>
    </source>
</evidence>
<dbReference type="Proteomes" id="UP000011625">
    <property type="component" value="Unassembled WGS sequence"/>
</dbReference>
<accession>M0MUD2</accession>
<reference evidence="2 3" key="1">
    <citation type="journal article" date="2014" name="PLoS Genet.">
        <title>Phylogenetically driven sequencing of extremely halophilic archaea reveals strategies for static and dynamic osmo-response.</title>
        <authorList>
            <person name="Becker E.A."/>
            <person name="Seitzer P.M."/>
            <person name="Tritt A."/>
            <person name="Larsen D."/>
            <person name="Krusor M."/>
            <person name="Yao A.I."/>
            <person name="Wu D."/>
            <person name="Madern D."/>
            <person name="Eisen J.A."/>
            <person name="Darling A.E."/>
            <person name="Facciotti M.T."/>
        </authorList>
    </citation>
    <scope>NUCLEOTIDE SEQUENCE [LARGE SCALE GENOMIC DNA]</scope>
    <source>
        <strain evidence="2 3">DSM 8989</strain>
    </source>
</reference>
<dbReference type="AlphaFoldDB" id="M0MUD2"/>
<evidence type="ECO:0000256" key="1">
    <source>
        <dbReference type="SAM" id="MobiDB-lite"/>
    </source>
</evidence>
<dbReference type="STRING" id="1227456.C450_18273"/>
<name>M0MUD2_9EURY</name>
<comment type="caution">
    <text evidence="2">The sequence shown here is derived from an EMBL/GenBank/DDBJ whole genome shotgun (WGS) entry which is preliminary data.</text>
</comment>
<gene>
    <name evidence="2" type="ORF">C450_18273</name>
</gene>
<dbReference type="PATRIC" id="fig|1227456.3.peg.3718"/>
<evidence type="ECO:0000313" key="3">
    <source>
        <dbReference type="Proteomes" id="UP000011625"/>
    </source>
</evidence>
<proteinExistence type="predicted"/>
<sequence length="127" mass="14716">MSISPTRPASDPRTSTTETIGDRERSSRRPRIYFVPDGDDGMVDPELGRATIVYDKLDEGQVEITVDNEYIAYFDDHWLVKVGEDDDGNDVVRRIPRDRVQHVERSVEKFQDKLDMMADEARERLPF</sequence>
<keyword evidence="3" id="KW-1185">Reference proteome</keyword>
<protein>
    <submittedName>
        <fullName evidence="2">Uncharacterized protein</fullName>
    </submittedName>
</protein>
<organism evidence="2 3">
    <name type="scientific">Halococcus salifodinae DSM 8989</name>
    <dbReference type="NCBI Taxonomy" id="1227456"/>
    <lineage>
        <taxon>Archaea</taxon>
        <taxon>Methanobacteriati</taxon>
        <taxon>Methanobacteriota</taxon>
        <taxon>Stenosarchaea group</taxon>
        <taxon>Halobacteria</taxon>
        <taxon>Halobacteriales</taxon>
        <taxon>Halococcaceae</taxon>
        <taxon>Halococcus</taxon>
    </lineage>
</organism>